<evidence type="ECO:0000256" key="1">
    <source>
        <dbReference type="ARBA" id="ARBA00009592"/>
    </source>
</evidence>
<organism evidence="4 5">
    <name type="scientific">Jatropha curcas</name>
    <name type="common">Barbados nut</name>
    <dbReference type="NCBI Taxonomy" id="180498"/>
    <lineage>
        <taxon>Eukaryota</taxon>
        <taxon>Viridiplantae</taxon>
        <taxon>Streptophyta</taxon>
        <taxon>Embryophyta</taxon>
        <taxon>Tracheophyta</taxon>
        <taxon>Spermatophyta</taxon>
        <taxon>Magnoliopsida</taxon>
        <taxon>eudicotyledons</taxon>
        <taxon>Gunneridae</taxon>
        <taxon>Pentapetalae</taxon>
        <taxon>rosids</taxon>
        <taxon>fabids</taxon>
        <taxon>Malpighiales</taxon>
        <taxon>Euphorbiaceae</taxon>
        <taxon>Crotonoideae</taxon>
        <taxon>Jatropheae</taxon>
        <taxon>Jatropha</taxon>
    </lineage>
</organism>
<keyword evidence="5" id="KW-1185">Reference proteome</keyword>
<dbReference type="Pfam" id="PF00560">
    <property type="entry name" value="LRR_1"/>
    <property type="match status" value="3"/>
</dbReference>
<accession>A0A067KS34</accession>
<evidence type="ECO:0000256" key="2">
    <source>
        <dbReference type="ARBA" id="ARBA00022614"/>
    </source>
</evidence>
<protein>
    <recommendedName>
        <fullName evidence="6">Leucine-rich repeat-containing N-terminal plant-type domain-containing protein</fullName>
    </recommendedName>
</protein>
<dbReference type="Proteomes" id="UP000027138">
    <property type="component" value="Unassembled WGS sequence"/>
</dbReference>
<dbReference type="Gene3D" id="3.80.10.10">
    <property type="entry name" value="Ribonuclease Inhibitor"/>
    <property type="match status" value="1"/>
</dbReference>
<sequence length="255" mass="29247">MINLIAFTGLCGLKRLEELDLSYNMFGGNLPRCLDNLTSVRYLVLSNNNFTGHVPSSWISRLKSLLHIDLRQNLFDESFSFNLFANHSHLEVVDFSDNKFIFETKYSGWVPPFQLKVLVLQNCHLSHIPEFLYHQFRLKMVDLSNNKIQGRFPVWLLDNNTGLAHLILKNNSFIGPFHLPSNSSFNIYSLDASDNYFNGPLQEIGNKMFPNIEFLNLSKNHFQGDFLFAPGDNCKLTSLDSPFNSFSGEVPEKMI</sequence>
<dbReference type="PANTHER" id="PTHR48062">
    <property type="entry name" value="RECEPTOR-LIKE PROTEIN 14"/>
    <property type="match status" value="1"/>
</dbReference>
<reference evidence="4 5" key="1">
    <citation type="journal article" date="2014" name="PLoS ONE">
        <title>Global Analysis of Gene Expression Profiles in Physic Nut (Jatropha curcas L.) Seedlings Exposed to Salt Stress.</title>
        <authorList>
            <person name="Zhang L."/>
            <person name="Zhang C."/>
            <person name="Wu P."/>
            <person name="Chen Y."/>
            <person name="Li M."/>
            <person name="Jiang H."/>
            <person name="Wu G."/>
        </authorList>
    </citation>
    <scope>NUCLEOTIDE SEQUENCE [LARGE SCALE GENOMIC DNA]</scope>
    <source>
        <strain evidence="5">cv. GZQX0401</strain>
        <tissue evidence="4">Young leaves</tissue>
    </source>
</reference>
<keyword evidence="2" id="KW-0433">Leucine-rich repeat</keyword>
<proteinExistence type="inferred from homology"/>
<gene>
    <name evidence="4" type="ORF">JCGZ_11131</name>
</gene>
<comment type="similarity">
    <text evidence="1">Belongs to the RLP family.</text>
</comment>
<dbReference type="OrthoDB" id="851890at2759"/>
<dbReference type="InterPro" id="IPR001611">
    <property type="entry name" value="Leu-rich_rpt"/>
</dbReference>
<dbReference type="InterPro" id="IPR032675">
    <property type="entry name" value="LRR_dom_sf"/>
</dbReference>
<evidence type="ECO:0000256" key="3">
    <source>
        <dbReference type="ARBA" id="ARBA00022737"/>
    </source>
</evidence>
<dbReference type="SUPFAM" id="SSF52058">
    <property type="entry name" value="L domain-like"/>
    <property type="match status" value="1"/>
</dbReference>
<dbReference type="PANTHER" id="PTHR48062:SF21">
    <property type="entry name" value="RECEPTOR-LIKE PROTEIN 12"/>
    <property type="match status" value="1"/>
</dbReference>
<evidence type="ECO:0000313" key="5">
    <source>
        <dbReference type="Proteomes" id="UP000027138"/>
    </source>
</evidence>
<dbReference type="AlphaFoldDB" id="A0A067KS34"/>
<dbReference type="InterPro" id="IPR051502">
    <property type="entry name" value="RLP_Defense_Trigger"/>
</dbReference>
<keyword evidence="3" id="KW-0677">Repeat</keyword>
<evidence type="ECO:0000313" key="4">
    <source>
        <dbReference type="EMBL" id="KDP35095.1"/>
    </source>
</evidence>
<name>A0A067KS34_JATCU</name>
<dbReference type="STRING" id="180498.A0A067KS34"/>
<dbReference type="EMBL" id="KK914494">
    <property type="protein sequence ID" value="KDP35095.1"/>
    <property type="molecule type" value="Genomic_DNA"/>
</dbReference>
<evidence type="ECO:0008006" key="6">
    <source>
        <dbReference type="Google" id="ProtNLM"/>
    </source>
</evidence>